<evidence type="ECO:0000259" key="7">
    <source>
        <dbReference type="PROSITE" id="PS50975"/>
    </source>
</evidence>
<comment type="function">
    <text evidence="6">Catalyzes the ATP-dependent conversion of 5-aminoimidazole ribonucleotide (AIR) and HCO(3)- to N5-carboxyaminoimidazole ribonucleotide (N5-CAIR).</text>
</comment>
<evidence type="ECO:0000256" key="4">
    <source>
        <dbReference type="ARBA" id="ARBA00022840"/>
    </source>
</evidence>
<dbReference type="AlphaFoldDB" id="A0A8U0LA01"/>
<reference evidence="8 9" key="1">
    <citation type="submission" date="2019-10" db="EMBL/GenBank/DDBJ databases">
        <authorList>
            <consortium name="Melissa Lawson"/>
            <person name="O'neill I."/>
        </authorList>
    </citation>
    <scope>NUCLEOTIDE SEQUENCE [LARGE SCALE GENOMIC DNA]</scope>
    <source>
        <strain evidence="8">LH_23</strain>
    </source>
</reference>
<dbReference type="NCBIfam" id="NF004675">
    <property type="entry name" value="PRK06019.1-1"/>
    <property type="match status" value="1"/>
</dbReference>
<keyword evidence="1 5" id="KW-0436">Ligase</keyword>
<protein>
    <recommendedName>
        <fullName evidence="5 6">N5-carboxyaminoimidazole ribonucleotide synthase</fullName>
        <shortName evidence="5 6">N5-CAIR synthase</shortName>
        <ecNumber evidence="5 6">6.3.4.18</ecNumber>
    </recommendedName>
    <alternativeName>
        <fullName evidence="5 6">5-(carboxyamino)imidazole ribonucleotide synthetase</fullName>
    </alternativeName>
</protein>
<dbReference type="PANTHER" id="PTHR11609:SF5">
    <property type="entry name" value="PHOSPHORIBOSYLAMINOIMIDAZOLE CARBOXYLASE"/>
    <property type="match status" value="1"/>
</dbReference>
<dbReference type="RefSeq" id="WP_174772797.1">
    <property type="nucleotide sequence ID" value="NZ_CABWKH010000012.1"/>
</dbReference>
<dbReference type="PROSITE" id="PS50975">
    <property type="entry name" value="ATP_GRASP"/>
    <property type="match status" value="1"/>
</dbReference>
<dbReference type="InterPro" id="IPR011054">
    <property type="entry name" value="Rudment_hybrid_motif"/>
</dbReference>
<evidence type="ECO:0000256" key="1">
    <source>
        <dbReference type="ARBA" id="ARBA00022598"/>
    </source>
</evidence>
<dbReference type="GO" id="GO:0006189">
    <property type="term" value="P:'de novo' IMP biosynthetic process"/>
    <property type="evidence" value="ECO:0007669"/>
    <property type="project" value="UniProtKB-UniRule"/>
</dbReference>
<dbReference type="Gene3D" id="3.40.50.20">
    <property type="match status" value="1"/>
</dbReference>
<dbReference type="InterPro" id="IPR054350">
    <property type="entry name" value="PurT/PurK_preATP-grasp"/>
</dbReference>
<dbReference type="GO" id="GO:0004638">
    <property type="term" value="F:phosphoribosylaminoimidazole carboxylase activity"/>
    <property type="evidence" value="ECO:0007669"/>
    <property type="project" value="InterPro"/>
</dbReference>
<feature type="binding site" evidence="5">
    <location>
        <begin position="280"/>
        <end position="281"/>
    </location>
    <ligand>
        <name>ATP</name>
        <dbReference type="ChEBI" id="CHEBI:30616"/>
    </ligand>
</feature>
<dbReference type="Gene3D" id="3.30.470.20">
    <property type="entry name" value="ATP-grasp fold, B domain"/>
    <property type="match status" value="1"/>
</dbReference>
<dbReference type="FunFam" id="3.40.50.20:FF:000016">
    <property type="entry name" value="N5-carboxyaminoimidazole ribonucleotide synthase"/>
    <property type="match status" value="1"/>
</dbReference>
<dbReference type="NCBIfam" id="NF004679">
    <property type="entry name" value="PRK06019.1-5"/>
    <property type="match status" value="1"/>
</dbReference>
<dbReference type="EC" id="6.3.4.18" evidence="5 6"/>
<dbReference type="EMBL" id="CABWKH010000012">
    <property type="protein sequence ID" value="VWQ34982.1"/>
    <property type="molecule type" value="Genomic_DNA"/>
</dbReference>
<dbReference type="InterPro" id="IPR005875">
    <property type="entry name" value="PurK"/>
</dbReference>
<name>A0A8U0LA01_BIFLI</name>
<dbReference type="GO" id="GO:0046872">
    <property type="term" value="F:metal ion binding"/>
    <property type="evidence" value="ECO:0007669"/>
    <property type="project" value="InterPro"/>
</dbReference>
<dbReference type="NCBIfam" id="NF004676">
    <property type="entry name" value="PRK06019.1-2"/>
    <property type="match status" value="1"/>
</dbReference>
<dbReference type="InterPro" id="IPR003135">
    <property type="entry name" value="ATP-grasp_carboxylate-amine"/>
</dbReference>
<feature type="domain" description="ATP-grasp" evidence="7">
    <location>
        <begin position="121"/>
        <end position="310"/>
    </location>
</feature>
<dbReference type="Gene3D" id="3.30.1490.20">
    <property type="entry name" value="ATP-grasp fold, A domain"/>
    <property type="match status" value="1"/>
</dbReference>
<dbReference type="GO" id="GO:0005524">
    <property type="term" value="F:ATP binding"/>
    <property type="evidence" value="ECO:0007669"/>
    <property type="project" value="UniProtKB-UniRule"/>
</dbReference>
<dbReference type="SUPFAM" id="SSF51246">
    <property type="entry name" value="Rudiment single hybrid motif"/>
    <property type="match status" value="1"/>
</dbReference>
<dbReference type="HAMAP" id="MF_01928">
    <property type="entry name" value="PurK"/>
    <property type="match status" value="1"/>
</dbReference>
<comment type="function">
    <text evidence="5">Catalyzes the ATP-dependent conversion of 5-aminoimidazole ribonucleotide (AIR) and HCO(3)(-) to N5-carboxyaminoimidazole ribonucleotide (N5-CAIR).</text>
</comment>
<evidence type="ECO:0000256" key="6">
    <source>
        <dbReference type="RuleBase" id="RU361200"/>
    </source>
</evidence>
<dbReference type="GO" id="GO:0005829">
    <property type="term" value="C:cytosol"/>
    <property type="evidence" value="ECO:0007669"/>
    <property type="project" value="TreeGrafter"/>
</dbReference>
<keyword evidence="3 5" id="KW-0658">Purine biosynthesis</keyword>
<organism evidence="8 9">
    <name type="scientific">Bifidobacterium longum subsp. infantis</name>
    <dbReference type="NCBI Taxonomy" id="1682"/>
    <lineage>
        <taxon>Bacteria</taxon>
        <taxon>Bacillati</taxon>
        <taxon>Actinomycetota</taxon>
        <taxon>Actinomycetes</taxon>
        <taxon>Bifidobacteriales</taxon>
        <taxon>Bifidobacteriaceae</taxon>
        <taxon>Bifidobacterium</taxon>
    </lineage>
</organism>
<dbReference type="Pfam" id="PF02222">
    <property type="entry name" value="ATP-grasp"/>
    <property type="match status" value="1"/>
</dbReference>
<keyword evidence="4 5" id="KW-0067">ATP-binding</keyword>
<evidence type="ECO:0000256" key="2">
    <source>
        <dbReference type="ARBA" id="ARBA00022741"/>
    </source>
</evidence>
<comment type="catalytic activity">
    <reaction evidence="5 6">
        <text>5-amino-1-(5-phospho-beta-D-ribosyl)imidazole + hydrogencarbonate + ATP = 5-carboxyamino-1-(5-phospho-D-ribosyl)imidazole + ADP + phosphate + 2 H(+)</text>
        <dbReference type="Rhea" id="RHEA:19317"/>
        <dbReference type="ChEBI" id="CHEBI:15378"/>
        <dbReference type="ChEBI" id="CHEBI:17544"/>
        <dbReference type="ChEBI" id="CHEBI:30616"/>
        <dbReference type="ChEBI" id="CHEBI:43474"/>
        <dbReference type="ChEBI" id="CHEBI:58730"/>
        <dbReference type="ChEBI" id="CHEBI:137981"/>
        <dbReference type="ChEBI" id="CHEBI:456216"/>
        <dbReference type="EC" id="6.3.4.18"/>
    </reaction>
</comment>
<feature type="binding site" evidence="5">
    <location>
        <position position="117"/>
    </location>
    <ligand>
        <name>ATP</name>
        <dbReference type="ChEBI" id="CHEBI:30616"/>
    </ligand>
</feature>
<feature type="binding site" evidence="5">
    <location>
        <position position="226"/>
    </location>
    <ligand>
        <name>ATP</name>
        <dbReference type="ChEBI" id="CHEBI:30616"/>
    </ligand>
</feature>
<proteinExistence type="inferred from homology"/>
<dbReference type="InterPro" id="IPR013815">
    <property type="entry name" value="ATP_grasp_subdomain_1"/>
</dbReference>
<evidence type="ECO:0000256" key="5">
    <source>
        <dbReference type="HAMAP-Rule" id="MF_01928"/>
    </source>
</evidence>
<evidence type="ECO:0000256" key="3">
    <source>
        <dbReference type="ARBA" id="ARBA00022755"/>
    </source>
</evidence>
<dbReference type="NCBIfam" id="TIGR01161">
    <property type="entry name" value="purK"/>
    <property type="match status" value="1"/>
</dbReference>
<feature type="binding site" evidence="5">
    <location>
        <begin position="196"/>
        <end position="199"/>
    </location>
    <ligand>
        <name>ATP</name>
        <dbReference type="ChEBI" id="CHEBI:30616"/>
    </ligand>
</feature>
<dbReference type="InterPro" id="IPR040686">
    <property type="entry name" value="PurK_C"/>
</dbReference>
<gene>
    <name evidence="5 6 8" type="primary">purK</name>
    <name evidence="8" type="ORF">BIFLH23_00931</name>
</gene>
<comment type="similarity">
    <text evidence="5 6">Belongs to the PurK/PurT family.</text>
</comment>
<feature type="binding site" evidence="5">
    <location>
        <position position="157"/>
    </location>
    <ligand>
        <name>ATP</name>
        <dbReference type="ChEBI" id="CHEBI:30616"/>
    </ligand>
</feature>
<sequence>MPSLSEETGGRVSMLMPGSTIGIIGGGQLGRMMALSARYMGFRVGVLDPTPNCPTGQVADFQITAEYDDKTAIHDLAVQSDVLTYEFENVDADAIDEVRGITATPQGTDLLRVTQHRVHEKQFINDHGTATAPWRAVNNFDELDAALDDIHYPAVLKTVSGGYDGHGQLVLRSDADLEKIRSRSDRGGGFPPSILEGFVDFAFEASILVSGNGKDFVTFPIVRNEHRNNILHMTIAPAEVSEHVAREAHELAIRLAKGFELAGTLAIELFITKDDQVIVNELAPRPHNSGHYTIEACSMDQFDAHIRGIAGWPMPKPKLLSPAVMVNVLGQHVEPTRALIATHPEWNVHDYGKAEVRHDRKMGHITVLTDNPDATVADLEATGCWDDLKRRRDLING</sequence>
<comment type="subunit">
    <text evidence="5 6">Homodimer.</text>
</comment>
<dbReference type="SUPFAM" id="SSF52440">
    <property type="entry name" value="PreATP-grasp domain"/>
    <property type="match status" value="1"/>
</dbReference>
<evidence type="ECO:0000313" key="8">
    <source>
        <dbReference type="EMBL" id="VWQ34982.1"/>
    </source>
</evidence>
<comment type="pathway">
    <text evidence="5 6">Purine metabolism; IMP biosynthesis via de novo pathway; 5-amino-1-(5-phospho-D-ribosyl)imidazole-4-carboxylate from 5-amino-1-(5-phospho-D-ribosyl)imidazole (N5-CAIR route): step 1/2.</text>
</comment>
<feature type="binding site" evidence="5">
    <location>
        <begin position="162"/>
        <end position="168"/>
    </location>
    <ligand>
        <name>ATP</name>
        <dbReference type="ChEBI" id="CHEBI:30616"/>
    </ligand>
</feature>
<dbReference type="InterPro" id="IPR016185">
    <property type="entry name" value="PreATP-grasp_dom_sf"/>
</dbReference>
<dbReference type="Pfam" id="PF17769">
    <property type="entry name" value="PurK_C"/>
    <property type="match status" value="1"/>
</dbReference>
<dbReference type="SUPFAM" id="SSF56059">
    <property type="entry name" value="Glutathione synthetase ATP-binding domain-like"/>
    <property type="match status" value="1"/>
</dbReference>
<dbReference type="InterPro" id="IPR011761">
    <property type="entry name" value="ATP-grasp"/>
</dbReference>
<comment type="caution">
    <text evidence="8">The sequence shown here is derived from an EMBL/GenBank/DDBJ whole genome shotgun (WGS) entry which is preliminary data.</text>
</comment>
<accession>A0A8U0LA01</accession>
<dbReference type="PANTHER" id="PTHR11609">
    <property type="entry name" value="PURINE BIOSYNTHESIS PROTEIN 6/7, PUR6/7"/>
    <property type="match status" value="1"/>
</dbReference>
<evidence type="ECO:0000313" key="9">
    <source>
        <dbReference type="Proteomes" id="UP000494246"/>
    </source>
</evidence>
<dbReference type="Pfam" id="PF22660">
    <property type="entry name" value="RS_preATP-grasp-like"/>
    <property type="match status" value="1"/>
</dbReference>
<dbReference type="GO" id="GO:0034028">
    <property type="term" value="F:5-(carboxyamino)imidazole ribonucleotide synthase activity"/>
    <property type="evidence" value="ECO:0007669"/>
    <property type="project" value="UniProtKB-UniRule"/>
</dbReference>
<keyword evidence="2 5" id="KW-0547">Nucleotide-binding</keyword>
<feature type="binding site" evidence="5">
    <location>
        <position position="204"/>
    </location>
    <ligand>
        <name>ATP</name>
        <dbReference type="ChEBI" id="CHEBI:30616"/>
    </ligand>
</feature>
<dbReference type="Proteomes" id="UP000494246">
    <property type="component" value="Unassembled WGS sequence"/>
</dbReference>